<organism evidence="6 7">
    <name type="scientific">Mesorhizobium huakuii</name>
    <dbReference type="NCBI Taxonomy" id="28104"/>
    <lineage>
        <taxon>Bacteria</taxon>
        <taxon>Pseudomonadati</taxon>
        <taxon>Pseudomonadota</taxon>
        <taxon>Alphaproteobacteria</taxon>
        <taxon>Hyphomicrobiales</taxon>
        <taxon>Phyllobacteriaceae</taxon>
        <taxon>Mesorhizobium</taxon>
    </lineage>
</organism>
<dbReference type="InterPro" id="IPR000847">
    <property type="entry name" value="LysR_HTH_N"/>
</dbReference>
<dbReference type="GO" id="GO:0005829">
    <property type="term" value="C:cytosol"/>
    <property type="evidence" value="ECO:0007669"/>
    <property type="project" value="TreeGrafter"/>
</dbReference>
<dbReference type="Gene3D" id="3.40.190.290">
    <property type="match status" value="1"/>
</dbReference>
<dbReference type="SUPFAM" id="SSF46785">
    <property type="entry name" value="Winged helix' DNA-binding domain"/>
    <property type="match status" value="1"/>
</dbReference>
<accession>A0A7G6SWU7</accession>
<dbReference type="InterPro" id="IPR036390">
    <property type="entry name" value="WH_DNA-bd_sf"/>
</dbReference>
<dbReference type="Pfam" id="PF00126">
    <property type="entry name" value="HTH_1"/>
    <property type="match status" value="1"/>
</dbReference>
<dbReference type="GO" id="GO:0003700">
    <property type="term" value="F:DNA-binding transcription factor activity"/>
    <property type="evidence" value="ECO:0007669"/>
    <property type="project" value="InterPro"/>
</dbReference>
<dbReference type="Gene3D" id="1.10.10.10">
    <property type="entry name" value="Winged helix-like DNA-binding domain superfamily/Winged helix DNA-binding domain"/>
    <property type="match status" value="1"/>
</dbReference>
<gene>
    <name evidence="6" type="ORF">HB778_22130</name>
</gene>
<dbReference type="Proteomes" id="UP000515465">
    <property type="component" value="Chromosome"/>
</dbReference>
<dbReference type="EMBL" id="CP050296">
    <property type="protein sequence ID" value="QND58979.1"/>
    <property type="molecule type" value="Genomic_DNA"/>
</dbReference>
<dbReference type="AlphaFoldDB" id="A0A7G6SWU7"/>
<dbReference type="PANTHER" id="PTHR30419">
    <property type="entry name" value="HTH-TYPE TRANSCRIPTIONAL REGULATOR YBHD"/>
    <property type="match status" value="1"/>
</dbReference>
<evidence type="ECO:0000313" key="7">
    <source>
        <dbReference type="Proteomes" id="UP000515465"/>
    </source>
</evidence>
<dbReference type="InterPro" id="IPR017724">
    <property type="entry name" value="Tscrpt_reg_LysR"/>
</dbReference>
<evidence type="ECO:0000256" key="2">
    <source>
        <dbReference type="ARBA" id="ARBA00023015"/>
    </source>
</evidence>
<sequence length="289" mass="31756">MRYVQLRAFHQVAISGGFSRAAEALFLTQPAISDQVRKLEEEYDVLLFNRNKKQVTLTHSGQKLLEITHRMFDTEQQALELLTESRALRSGTLRIVADAAHHLLHILGSFRARYPGVQVSVRAGNTETVISSLYSYDADIGVLGEVPTGRDFEVLKLNSTPIIAFASVDHPLAGKKSLTLKQLAQESLVMRERGSKTRQKLEDLAAASKVELRPVIEAEGREAVREIVASGAGIGFVSAAEFGQDSRLVPIAIDAPETLMDEALICLRERSGGKLVRAFLDMARSMSAD</sequence>
<reference evidence="7" key="1">
    <citation type="journal article" date="2020" name="Mol. Plant Microbe">
        <title>Rhizobial microsymbionts of the narrowly endemic Oxytropis species growing in Kamchatka are characterized by significant genetic diversity and possess a set of genes that are associated with T3SS and T6SS secretion systems and can affect the development of symbiosis.</title>
        <authorList>
            <person name="Safronova V."/>
            <person name="Guro P."/>
            <person name="Sazanova A."/>
            <person name="Kuznetsova I."/>
            <person name="Belimov A."/>
            <person name="Yakubov V."/>
            <person name="Chirak E."/>
            <person name="Afonin A."/>
            <person name="Gogolev Y."/>
            <person name="Andronov E."/>
            <person name="Tikhonovich I."/>
        </authorList>
    </citation>
    <scope>NUCLEOTIDE SEQUENCE [LARGE SCALE GENOMIC DNA]</scope>
    <source>
        <strain evidence="7">583</strain>
    </source>
</reference>
<dbReference type="PRINTS" id="PR00039">
    <property type="entry name" value="HTHLYSR"/>
</dbReference>
<keyword evidence="2" id="KW-0805">Transcription regulation</keyword>
<protein>
    <submittedName>
        <fullName evidence="6">LysR family transcriptional regulator</fullName>
    </submittedName>
</protein>
<dbReference type="InterPro" id="IPR050950">
    <property type="entry name" value="HTH-type_LysR_regulators"/>
</dbReference>
<dbReference type="NCBIfam" id="TIGR03339">
    <property type="entry name" value="phn_lysR"/>
    <property type="match status" value="1"/>
</dbReference>
<proteinExistence type="inferred from homology"/>
<evidence type="ECO:0000256" key="3">
    <source>
        <dbReference type="ARBA" id="ARBA00023125"/>
    </source>
</evidence>
<keyword evidence="3" id="KW-0238">DNA-binding</keyword>
<evidence type="ECO:0000259" key="5">
    <source>
        <dbReference type="PROSITE" id="PS50931"/>
    </source>
</evidence>
<evidence type="ECO:0000313" key="6">
    <source>
        <dbReference type="EMBL" id="QND58979.1"/>
    </source>
</evidence>
<dbReference type="RefSeq" id="WP_183456944.1">
    <property type="nucleotide sequence ID" value="NZ_CP050296.1"/>
</dbReference>
<dbReference type="FunFam" id="1.10.10.10:FF:000001">
    <property type="entry name" value="LysR family transcriptional regulator"/>
    <property type="match status" value="1"/>
</dbReference>
<evidence type="ECO:0000256" key="1">
    <source>
        <dbReference type="ARBA" id="ARBA00009437"/>
    </source>
</evidence>
<name>A0A7G6SWU7_9HYPH</name>
<dbReference type="Pfam" id="PF03466">
    <property type="entry name" value="LysR_substrate"/>
    <property type="match status" value="1"/>
</dbReference>
<comment type="similarity">
    <text evidence="1">Belongs to the LysR transcriptional regulatory family.</text>
</comment>
<dbReference type="PROSITE" id="PS50931">
    <property type="entry name" value="HTH_LYSR"/>
    <property type="match status" value="1"/>
</dbReference>
<dbReference type="SUPFAM" id="SSF53850">
    <property type="entry name" value="Periplasmic binding protein-like II"/>
    <property type="match status" value="1"/>
</dbReference>
<dbReference type="GO" id="GO:0003677">
    <property type="term" value="F:DNA binding"/>
    <property type="evidence" value="ECO:0007669"/>
    <property type="project" value="UniProtKB-KW"/>
</dbReference>
<evidence type="ECO:0000256" key="4">
    <source>
        <dbReference type="ARBA" id="ARBA00023163"/>
    </source>
</evidence>
<dbReference type="InterPro" id="IPR005119">
    <property type="entry name" value="LysR_subst-bd"/>
</dbReference>
<dbReference type="CDD" id="cd05466">
    <property type="entry name" value="PBP2_LTTR_substrate"/>
    <property type="match status" value="1"/>
</dbReference>
<keyword evidence="4" id="KW-0804">Transcription</keyword>
<feature type="domain" description="HTH lysR-type" evidence="5">
    <location>
        <begin position="1"/>
        <end position="58"/>
    </location>
</feature>
<dbReference type="InterPro" id="IPR036388">
    <property type="entry name" value="WH-like_DNA-bd_sf"/>
</dbReference>